<reference evidence="1 2" key="1">
    <citation type="journal article" date="2019" name="Commun. Biol.">
        <title>The bagworm genome reveals a unique fibroin gene that provides high tensile strength.</title>
        <authorList>
            <person name="Kono N."/>
            <person name="Nakamura H."/>
            <person name="Ohtoshi R."/>
            <person name="Tomita M."/>
            <person name="Numata K."/>
            <person name="Arakawa K."/>
        </authorList>
    </citation>
    <scope>NUCLEOTIDE SEQUENCE [LARGE SCALE GENOMIC DNA]</scope>
</reference>
<evidence type="ECO:0000313" key="2">
    <source>
        <dbReference type="Proteomes" id="UP000299102"/>
    </source>
</evidence>
<keyword evidence="2" id="KW-1185">Reference proteome</keyword>
<dbReference type="EMBL" id="BGZK01000539">
    <property type="protein sequence ID" value="GBP49171.1"/>
    <property type="molecule type" value="Genomic_DNA"/>
</dbReference>
<protein>
    <submittedName>
        <fullName evidence="1">Uncharacterized protein</fullName>
    </submittedName>
</protein>
<dbReference type="AlphaFoldDB" id="A0A4C1WDJ9"/>
<evidence type="ECO:0000313" key="1">
    <source>
        <dbReference type="EMBL" id="GBP49171.1"/>
    </source>
</evidence>
<name>A0A4C1WDJ9_EUMVA</name>
<accession>A0A4C1WDJ9</accession>
<dbReference type="Proteomes" id="UP000299102">
    <property type="component" value="Unassembled WGS sequence"/>
</dbReference>
<gene>
    <name evidence="1" type="ORF">EVAR_46189_1</name>
</gene>
<sequence>MCFATKICGNRPVSYFRKGRNGASPTLAADSALSPSDVLSLLERPASGNALVTPLEMRMFVDGGDHLLFGGSYARLPLKNRAIAAKSSFGTAKAELVLARATSVLGKVILVHAPRTSDPGLIVQLFANRVLCEAQPFAAMSHHKMFNAGDKNVYRWYRQVKRGNGENVIQIALNVLEQKKIRGRPSLSWWSKIETDLKQAQLHPELSALAFGLA</sequence>
<comment type="caution">
    <text evidence="1">The sequence shown here is derived from an EMBL/GenBank/DDBJ whole genome shotgun (WGS) entry which is preliminary data.</text>
</comment>
<organism evidence="1 2">
    <name type="scientific">Eumeta variegata</name>
    <name type="common">Bagworm moth</name>
    <name type="synonym">Eumeta japonica</name>
    <dbReference type="NCBI Taxonomy" id="151549"/>
    <lineage>
        <taxon>Eukaryota</taxon>
        <taxon>Metazoa</taxon>
        <taxon>Ecdysozoa</taxon>
        <taxon>Arthropoda</taxon>
        <taxon>Hexapoda</taxon>
        <taxon>Insecta</taxon>
        <taxon>Pterygota</taxon>
        <taxon>Neoptera</taxon>
        <taxon>Endopterygota</taxon>
        <taxon>Lepidoptera</taxon>
        <taxon>Glossata</taxon>
        <taxon>Ditrysia</taxon>
        <taxon>Tineoidea</taxon>
        <taxon>Psychidae</taxon>
        <taxon>Oiketicinae</taxon>
        <taxon>Eumeta</taxon>
    </lineage>
</organism>
<proteinExistence type="predicted"/>